<dbReference type="GO" id="GO:0008270">
    <property type="term" value="F:zinc ion binding"/>
    <property type="evidence" value="ECO:0007669"/>
    <property type="project" value="UniProtKB-UniRule"/>
</dbReference>
<dbReference type="AlphaFoldDB" id="S4P342"/>
<evidence type="ECO:0000256" key="2">
    <source>
        <dbReference type="ARBA" id="ARBA00006177"/>
    </source>
</evidence>
<dbReference type="SUPFAM" id="SSF57716">
    <property type="entry name" value="Glucocorticoid receptor-like (DNA-binding domain)"/>
    <property type="match status" value="1"/>
</dbReference>
<dbReference type="GO" id="GO:0005654">
    <property type="term" value="C:nucleoplasm"/>
    <property type="evidence" value="ECO:0007669"/>
    <property type="project" value="UniProtKB-SubCell"/>
</dbReference>
<protein>
    <submittedName>
        <fullName evidence="16">THAP domain-containing protein 9</fullName>
    </submittedName>
</protein>
<feature type="binding site" evidence="13">
    <location>
        <position position="129"/>
    </location>
    <ligand>
        <name>Zn(2+)</name>
        <dbReference type="ChEBI" id="CHEBI:29105"/>
    </ligand>
</feature>
<accession>S4P342</accession>
<dbReference type="PROSITE" id="PS50950">
    <property type="entry name" value="ZF_THAP"/>
    <property type="match status" value="1"/>
</dbReference>
<keyword evidence="7" id="KW-0175">Coiled coil</keyword>
<feature type="binding site" evidence="13">
    <location>
        <position position="88"/>
    </location>
    <ligand>
        <name>Zn(2+)</name>
        <dbReference type="ChEBI" id="CHEBI:29105"/>
    </ligand>
</feature>
<keyword evidence="3 13" id="KW-0479">Metal-binding</keyword>
<dbReference type="InterPro" id="IPR038441">
    <property type="entry name" value="THAP_Znf_sf"/>
</dbReference>
<sequence length="155" mass="17183">MQCSVPTCETTADTISEADGITFHEFPNEGHLRNAWLKALGIQVSPLPDSAVVCSMHFLYDDIDETESGLKEIRSGAIPSTVQVCMMCLETNGKLFEMSKYKLEAAYERLMGQSLCDQGKLNNALCTQCLQLLVKFSSFRDKALSTRSMLMELGI</sequence>
<dbReference type="Gene3D" id="6.20.210.20">
    <property type="entry name" value="THAP domain"/>
    <property type="match status" value="1"/>
</dbReference>
<evidence type="ECO:0000256" key="1">
    <source>
        <dbReference type="ARBA" id="ARBA00004642"/>
    </source>
</evidence>
<dbReference type="GO" id="GO:0043565">
    <property type="term" value="F:sequence-specific DNA binding"/>
    <property type="evidence" value="ECO:0007669"/>
    <property type="project" value="InterPro"/>
</dbReference>
<dbReference type="Pfam" id="PF05485">
    <property type="entry name" value="THAP"/>
    <property type="match status" value="1"/>
</dbReference>
<proteinExistence type="inferred from homology"/>
<evidence type="ECO:0000256" key="4">
    <source>
        <dbReference type="ARBA" id="ARBA00022771"/>
    </source>
</evidence>
<reference evidence="16" key="2">
    <citation type="submission" date="2013-05" db="EMBL/GenBank/DDBJ databases">
        <authorList>
            <person name="Carter J.-M."/>
            <person name="Baker S.C."/>
            <person name="Pink R."/>
            <person name="Carter D.R.F."/>
            <person name="Collins A."/>
            <person name="Tomlin J."/>
            <person name="Gibbs M."/>
            <person name="Breuker C.J."/>
        </authorList>
    </citation>
    <scope>NUCLEOTIDE SEQUENCE</scope>
    <source>
        <tissue evidence="16">Ovary</tissue>
    </source>
</reference>
<evidence type="ECO:0000256" key="7">
    <source>
        <dbReference type="ARBA" id="ARBA00023054"/>
    </source>
</evidence>
<organism evidence="16">
    <name type="scientific">Pararge aegeria</name>
    <name type="common">speckled wood butterfly</name>
    <dbReference type="NCBI Taxonomy" id="116150"/>
    <lineage>
        <taxon>Eukaryota</taxon>
        <taxon>Metazoa</taxon>
        <taxon>Ecdysozoa</taxon>
        <taxon>Arthropoda</taxon>
        <taxon>Hexapoda</taxon>
        <taxon>Insecta</taxon>
        <taxon>Pterygota</taxon>
        <taxon>Neoptera</taxon>
        <taxon>Endopterygota</taxon>
        <taxon>Lepidoptera</taxon>
        <taxon>Glossata</taxon>
        <taxon>Ditrysia</taxon>
        <taxon>Papilionoidea</taxon>
        <taxon>Nymphalidae</taxon>
        <taxon>Satyrinae</taxon>
        <taxon>Satyrini</taxon>
        <taxon>Parargina</taxon>
        <taxon>Pararge</taxon>
    </lineage>
</organism>
<dbReference type="PROSITE" id="PS51915">
    <property type="entry name" value="ZAD"/>
    <property type="match status" value="1"/>
</dbReference>
<dbReference type="InterPro" id="IPR012934">
    <property type="entry name" value="Znf_AD"/>
</dbReference>
<keyword evidence="8 12" id="KW-0238">DNA-binding</keyword>
<dbReference type="EMBL" id="GAIX01006619">
    <property type="protein sequence ID" value="JAA85941.1"/>
    <property type="molecule type" value="Transcribed_RNA"/>
</dbReference>
<dbReference type="PANTHER" id="PTHR46600:SF1">
    <property type="entry name" value="THAP DOMAIN-CONTAINING PROTEIN 1"/>
    <property type="match status" value="1"/>
</dbReference>
<keyword evidence="9" id="KW-0804">Transcription</keyword>
<evidence type="ECO:0000256" key="8">
    <source>
        <dbReference type="ARBA" id="ARBA00023125"/>
    </source>
</evidence>
<evidence type="ECO:0000256" key="5">
    <source>
        <dbReference type="ARBA" id="ARBA00022833"/>
    </source>
</evidence>
<name>S4P342_9NEOP</name>
<feature type="domain" description="ZAD" evidence="15">
    <location>
        <begin position="83"/>
        <end position="153"/>
    </location>
</feature>
<dbReference type="PANTHER" id="PTHR46600">
    <property type="entry name" value="THAP DOMAIN-CONTAINING"/>
    <property type="match status" value="1"/>
</dbReference>
<comment type="subcellular location">
    <subcellularLocation>
        <location evidence="1">Nucleus</location>
        <location evidence="1">Nucleoplasm</location>
    </subcellularLocation>
</comment>
<evidence type="ECO:0000259" key="15">
    <source>
        <dbReference type="PROSITE" id="PS51915"/>
    </source>
</evidence>
<evidence type="ECO:0000256" key="6">
    <source>
        <dbReference type="ARBA" id="ARBA00023015"/>
    </source>
</evidence>
<dbReference type="InterPro" id="IPR006612">
    <property type="entry name" value="THAP_Znf"/>
</dbReference>
<evidence type="ECO:0000313" key="16">
    <source>
        <dbReference type="EMBL" id="JAA85941.1"/>
    </source>
</evidence>
<evidence type="ECO:0000256" key="9">
    <source>
        <dbReference type="ARBA" id="ARBA00023163"/>
    </source>
</evidence>
<keyword evidence="6" id="KW-0805">Transcription regulation</keyword>
<dbReference type="SMART" id="SM00980">
    <property type="entry name" value="THAP"/>
    <property type="match status" value="1"/>
</dbReference>
<comment type="similarity">
    <text evidence="2">Belongs to the THAP1 family.</text>
</comment>
<evidence type="ECO:0000256" key="3">
    <source>
        <dbReference type="ARBA" id="ARBA00022723"/>
    </source>
</evidence>
<evidence type="ECO:0000256" key="10">
    <source>
        <dbReference type="ARBA" id="ARBA00023242"/>
    </source>
</evidence>
<feature type="domain" description="THAP-type" evidence="14">
    <location>
        <begin position="1"/>
        <end position="82"/>
    </location>
</feature>
<reference evidence="16" key="1">
    <citation type="journal article" date="2013" name="BMC Genomics">
        <title>Unscrambling butterfly oogenesis.</title>
        <authorList>
            <person name="Carter J.M."/>
            <person name="Baker S.C."/>
            <person name="Pink R."/>
            <person name="Carter D.R."/>
            <person name="Collins A."/>
            <person name="Tomlin J."/>
            <person name="Gibbs M."/>
            <person name="Breuker C.J."/>
        </authorList>
    </citation>
    <scope>NUCLEOTIDE SEQUENCE</scope>
    <source>
        <tissue evidence="16">Ovary</tissue>
    </source>
</reference>
<feature type="binding site" evidence="13">
    <location>
        <position position="85"/>
    </location>
    <ligand>
        <name>Zn(2+)</name>
        <dbReference type="ChEBI" id="CHEBI:29105"/>
    </ligand>
</feature>
<evidence type="ECO:0000259" key="14">
    <source>
        <dbReference type="PROSITE" id="PS50950"/>
    </source>
</evidence>
<keyword evidence="11" id="KW-0131">Cell cycle</keyword>
<keyword evidence="4 12" id="KW-0863">Zinc-finger</keyword>
<evidence type="ECO:0000256" key="13">
    <source>
        <dbReference type="PROSITE-ProRule" id="PRU01263"/>
    </source>
</evidence>
<keyword evidence="5 13" id="KW-0862">Zinc</keyword>
<keyword evidence="10" id="KW-0539">Nucleus</keyword>
<evidence type="ECO:0000256" key="12">
    <source>
        <dbReference type="PROSITE-ProRule" id="PRU00309"/>
    </source>
</evidence>
<evidence type="ECO:0000256" key="11">
    <source>
        <dbReference type="ARBA" id="ARBA00023306"/>
    </source>
</evidence>
<dbReference type="InterPro" id="IPR026516">
    <property type="entry name" value="THAP1/10"/>
</dbReference>
<feature type="binding site" evidence="13">
    <location>
        <position position="126"/>
    </location>
    <ligand>
        <name>Zn(2+)</name>
        <dbReference type="ChEBI" id="CHEBI:29105"/>
    </ligand>
</feature>